<name>A0A6A3CT51_HIBSY</name>
<evidence type="ECO:0000256" key="4">
    <source>
        <dbReference type="ARBA" id="ARBA00022968"/>
    </source>
</evidence>
<keyword evidence="4" id="KW-0812">Transmembrane</keyword>
<evidence type="ECO:0000313" key="7">
    <source>
        <dbReference type="EMBL" id="KAE8731684.1"/>
    </source>
</evidence>
<feature type="domain" description="Exostosin GT47" evidence="6">
    <location>
        <begin position="108"/>
        <end position="183"/>
    </location>
</feature>
<dbReference type="InterPro" id="IPR004263">
    <property type="entry name" value="Exostosin"/>
</dbReference>
<gene>
    <name evidence="7" type="ORF">F3Y22_tig00002793pilonHSYRG00287</name>
</gene>
<dbReference type="GO" id="GO:0000139">
    <property type="term" value="C:Golgi membrane"/>
    <property type="evidence" value="ECO:0007669"/>
    <property type="project" value="UniProtKB-SubCell"/>
</dbReference>
<organism evidence="7 8">
    <name type="scientific">Hibiscus syriacus</name>
    <name type="common">Rose of Sharon</name>
    <dbReference type="NCBI Taxonomy" id="106335"/>
    <lineage>
        <taxon>Eukaryota</taxon>
        <taxon>Viridiplantae</taxon>
        <taxon>Streptophyta</taxon>
        <taxon>Embryophyta</taxon>
        <taxon>Tracheophyta</taxon>
        <taxon>Spermatophyta</taxon>
        <taxon>Magnoliopsida</taxon>
        <taxon>eudicotyledons</taxon>
        <taxon>Gunneridae</taxon>
        <taxon>Pentapetalae</taxon>
        <taxon>rosids</taxon>
        <taxon>malvids</taxon>
        <taxon>Malvales</taxon>
        <taxon>Malvaceae</taxon>
        <taxon>Malvoideae</taxon>
        <taxon>Hibiscus</taxon>
    </lineage>
</organism>
<keyword evidence="3" id="KW-0808">Transferase</keyword>
<sequence>MEPCSLWTACASKGAFRIRVLCTIPTPVAKVMAKRLKRTQNGPNEEHITINSRLYADLSTHGISAPSNYNLTTQHHLSRIPCISYVPEGSVYRNPCAFHQPSTNYSRERLKNIVKDYIATVSTRYPYWNRSNGVDHFMISCHDWALDVSAADPKLFKHFIRVLCNANSSEGFKPDRDVSLPEVYASTGPTSKQPFHSSLLRRWPTCDR</sequence>
<evidence type="ECO:0000256" key="3">
    <source>
        <dbReference type="ARBA" id="ARBA00022676"/>
    </source>
</evidence>
<dbReference type="GO" id="GO:0016757">
    <property type="term" value="F:glycosyltransferase activity"/>
    <property type="evidence" value="ECO:0007669"/>
    <property type="project" value="UniProtKB-KW"/>
</dbReference>
<reference evidence="7" key="1">
    <citation type="submission" date="2019-09" db="EMBL/GenBank/DDBJ databases">
        <title>Draft genome information of white flower Hibiscus syriacus.</title>
        <authorList>
            <person name="Kim Y.-M."/>
        </authorList>
    </citation>
    <scope>NUCLEOTIDE SEQUENCE [LARGE SCALE GENOMIC DNA]</scope>
    <source>
        <strain evidence="7">YM2019G1</strain>
    </source>
</reference>
<protein>
    <recommendedName>
        <fullName evidence="6">Exostosin GT47 domain-containing protein</fullName>
    </recommendedName>
</protein>
<comment type="caution">
    <text evidence="7">The sequence shown here is derived from an EMBL/GenBank/DDBJ whole genome shotgun (WGS) entry which is preliminary data.</text>
</comment>
<keyword evidence="5" id="KW-0333">Golgi apparatus</keyword>
<dbReference type="InterPro" id="IPR040911">
    <property type="entry name" value="Exostosin_GT47"/>
</dbReference>
<dbReference type="PANTHER" id="PTHR11062">
    <property type="entry name" value="EXOSTOSIN HEPARAN SULFATE GLYCOSYLTRANSFERASE -RELATED"/>
    <property type="match status" value="1"/>
</dbReference>
<evidence type="ECO:0000256" key="1">
    <source>
        <dbReference type="ARBA" id="ARBA00004323"/>
    </source>
</evidence>
<evidence type="ECO:0000313" key="8">
    <source>
        <dbReference type="Proteomes" id="UP000436088"/>
    </source>
</evidence>
<evidence type="ECO:0000256" key="2">
    <source>
        <dbReference type="ARBA" id="ARBA00010271"/>
    </source>
</evidence>
<dbReference type="PANTHER" id="PTHR11062:SF365">
    <property type="entry name" value="EXOSTOSIN GT47 DOMAIN-CONTAINING PROTEIN"/>
    <property type="match status" value="1"/>
</dbReference>
<keyword evidence="8" id="KW-1185">Reference proteome</keyword>
<evidence type="ECO:0000256" key="5">
    <source>
        <dbReference type="ARBA" id="ARBA00023034"/>
    </source>
</evidence>
<keyword evidence="4" id="KW-0735">Signal-anchor</keyword>
<evidence type="ECO:0000259" key="6">
    <source>
        <dbReference type="Pfam" id="PF03016"/>
    </source>
</evidence>
<dbReference type="Pfam" id="PF03016">
    <property type="entry name" value="Exostosin_GT47"/>
    <property type="match status" value="1"/>
</dbReference>
<comment type="subcellular location">
    <subcellularLocation>
        <location evidence="1">Golgi apparatus membrane</location>
        <topology evidence="1">Single-pass type II membrane protein</topology>
    </subcellularLocation>
</comment>
<dbReference type="AlphaFoldDB" id="A0A6A3CT51"/>
<proteinExistence type="inferred from homology"/>
<keyword evidence="3" id="KW-0328">Glycosyltransferase</keyword>
<dbReference type="Proteomes" id="UP000436088">
    <property type="component" value="Unassembled WGS sequence"/>
</dbReference>
<comment type="similarity">
    <text evidence="2">Belongs to the glycosyltransferase 47 family.</text>
</comment>
<accession>A0A6A3CT51</accession>
<dbReference type="EMBL" id="VEPZ02000193">
    <property type="protein sequence ID" value="KAE8731684.1"/>
    <property type="molecule type" value="Genomic_DNA"/>
</dbReference>